<dbReference type="NCBIfam" id="TIGR04057">
    <property type="entry name" value="SusC_RagA_signa"/>
    <property type="match status" value="1"/>
</dbReference>
<dbReference type="Pfam" id="PF07715">
    <property type="entry name" value="Plug"/>
    <property type="match status" value="1"/>
</dbReference>
<name>A0ABP9FY93_9SPHI</name>
<dbReference type="SUPFAM" id="SSF56935">
    <property type="entry name" value="Porins"/>
    <property type="match status" value="2"/>
</dbReference>
<dbReference type="RefSeq" id="WP_345331697.1">
    <property type="nucleotide sequence ID" value="NZ_BAABJI010000002.1"/>
</dbReference>
<dbReference type="EMBL" id="BAABJI010000002">
    <property type="protein sequence ID" value="GAA4921376.1"/>
    <property type="molecule type" value="Genomic_DNA"/>
</dbReference>
<comment type="caution">
    <text evidence="4">The sequence shown here is derived from an EMBL/GenBank/DDBJ whole genome shotgun (WGS) entry which is preliminary data.</text>
</comment>
<gene>
    <name evidence="4" type="ORF">GCM10023313_26540</name>
</gene>
<keyword evidence="1" id="KW-0472">Membrane</keyword>
<dbReference type="InterPro" id="IPR012910">
    <property type="entry name" value="Plug_dom"/>
</dbReference>
<proteinExistence type="inferred from homology"/>
<dbReference type="Gene3D" id="2.170.130.10">
    <property type="entry name" value="TonB-dependent receptor, plug domain"/>
    <property type="match status" value="2"/>
</dbReference>
<keyword evidence="1" id="KW-0813">Transport</keyword>
<organism evidence="4 5">
    <name type="scientific">Mucilaginibacter defluvii</name>
    <dbReference type="NCBI Taxonomy" id="1196019"/>
    <lineage>
        <taxon>Bacteria</taxon>
        <taxon>Pseudomonadati</taxon>
        <taxon>Bacteroidota</taxon>
        <taxon>Sphingobacteriia</taxon>
        <taxon>Sphingobacteriales</taxon>
        <taxon>Sphingobacteriaceae</taxon>
        <taxon>Mucilaginibacter</taxon>
    </lineage>
</organism>
<reference evidence="5" key="1">
    <citation type="journal article" date="2019" name="Int. J. Syst. Evol. Microbiol.">
        <title>The Global Catalogue of Microorganisms (GCM) 10K type strain sequencing project: providing services to taxonomists for standard genome sequencing and annotation.</title>
        <authorList>
            <consortium name="The Broad Institute Genomics Platform"/>
            <consortium name="The Broad Institute Genome Sequencing Center for Infectious Disease"/>
            <person name="Wu L."/>
            <person name="Ma J."/>
        </authorList>
    </citation>
    <scope>NUCLEOTIDE SEQUENCE [LARGE SCALE GENOMIC DNA]</scope>
    <source>
        <strain evidence="5">JCM 18283</strain>
    </source>
</reference>
<dbReference type="InterPro" id="IPR039426">
    <property type="entry name" value="TonB-dep_rcpt-like"/>
</dbReference>
<sequence length="225" mass="24645">MTRIFYIVFTLVMVFAVEAIAQSDSMPAKNDREPLAILDGKITTPAKVKQLGLSDIKGMWVIKDNNFPVKYGEAGRNGVVFISTQNTELRAADTATNTQPLILLDSVEIDIESMKRLPPANIDNVQVFKDKQATDRYGIKAAKGLVLVTSKKPVRLVSFATVGPNNPLLLIDGVEKDIKELENIKPESIEKLQVLKDVGATALYGIKGAHGVILVTTKNNKKTKK</sequence>
<dbReference type="InterPro" id="IPR037066">
    <property type="entry name" value="Plug_dom_sf"/>
</dbReference>
<comment type="similarity">
    <text evidence="1">Belongs to the TonB-dependent receptor family.</text>
</comment>
<protein>
    <recommendedName>
        <fullName evidence="3">TonB-dependent receptor plug domain-containing protein</fullName>
    </recommendedName>
</protein>
<keyword evidence="1" id="KW-0812">Transmembrane</keyword>
<evidence type="ECO:0000256" key="1">
    <source>
        <dbReference type="PROSITE-ProRule" id="PRU01360"/>
    </source>
</evidence>
<evidence type="ECO:0000259" key="3">
    <source>
        <dbReference type="Pfam" id="PF07715"/>
    </source>
</evidence>
<keyword evidence="5" id="KW-1185">Reference proteome</keyword>
<keyword evidence="2" id="KW-0732">Signal</keyword>
<evidence type="ECO:0000313" key="4">
    <source>
        <dbReference type="EMBL" id="GAA4921376.1"/>
    </source>
</evidence>
<keyword evidence="1" id="KW-0998">Cell outer membrane</keyword>
<feature type="signal peptide" evidence="2">
    <location>
        <begin position="1"/>
        <end position="21"/>
    </location>
</feature>
<feature type="domain" description="TonB-dependent receptor plug" evidence="3">
    <location>
        <begin position="162"/>
        <end position="212"/>
    </location>
</feature>
<evidence type="ECO:0000313" key="5">
    <source>
        <dbReference type="Proteomes" id="UP001501436"/>
    </source>
</evidence>
<keyword evidence="1" id="KW-1134">Transmembrane beta strand</keyword>
<comment type="subcellular location">
    <subcellularLocation>
        <location evidence="1">Cell outer membrane</location>
        <topology evidence="1">Multi-pass membrane protein</topology>
    </subcellularLocation>
</comment>
<dbReference type="PROSITE" id="PS52016">
    <property type="entry name" value="TONB_DEPENDENT_REC_3"/>
    <property type="match status" value="1"/>
</dbReference>
<accession>A0ABP9FY93</accession>
<dbReference type="InterPro" id="IPR023997">
    <property type="entry name" value="TonB-dep_OMP_SusC/RagA_CS"/>
</dbReference>
<dbReference type="Proteomes" id="UP001501436">
    <property type="component" value="Unassembled WGS sequence"/>
</dbReference>
<evidence type="ECO:0000256" key="2">
    <source>
        <dbReference type="SAM" id="SignalP"/>
    </source>
</evidence>
<feature type="chain" id="PRO_5045120642" description="TonB-dependent receptor plug domain-containing protein" evidence="2">
    <location>
        <begin position="22"/>
        <end position="225"/>
    </location>
</feature>